<protein>
    <submittedName>
        <fullName evidence="2">Uncharacterized protein</fullName>
    </submittedName>
</protein>
<comment type="caution">
    <text evidence="2">The sequence shown here is derived from an EMBL/GenBank/DDBJ whole genome shotgun (WGS) entry which is preliminary data.</text>
</comment>
<evidence type="ECO:0000313" key="3">
    <source>
        <dbReference type="Proteomes" id="UP000324800"/>
    </source>
</evidence>
<dbReference type="EMBL" id="SNRW01008257">
    <property type="protein sequence ID" value="KAA6379813.1"/>
    <property type="molecule type" value="Genomic_DNA"/>
</dbReference>
<evidence type="ECO:0000313" key="2">
    <source>
        <dbReference type="EMBL" id="KAA6379813.1"/>
    </source>
</evidence>
<sequence>SNSLIRKGAQNDGINQPNLKNAASNSLNVQQNVKSAKKYKPYPKNDIIQHPINRKIWMGDRKTIQNENKLNFISYGRCDINGNRQNGHIYYLCEAERPGEHCDFERRDIQEIDVHQASSHKWRQVDSILQYTFNPNGSDQEESSNDDQENEDIIEVQYTKAQEILLSWLAIHGIAFLAIEDPLFDQYNEEIIKQARDKKNDSTTTQIGHNLLTSVLQKLFGTETTLAIDTGTKSGHTYAALTLNNPTIQPNCVILHIVEGIATGEQVGQLIAYTINELKPYHIKLISLISDSARSLLSALRWDETNINSFIHFLEEFPDEGILHLKCLCHLLQRALVKATDQNQDLMDYTSNLIAFSKLLQKKIYKIQFKQRCPKHQPQRWMYLVMLTLFVEVNQDRIRTVFPTTIPYLNISTEQFIYESLQLHRILHPTYILILRFEASYTSLSDVAPLLIQYFQRLSRITQLHKEQSWIEIVNCIANNVYALTFDNIDGPLYHLAYALTPMDLNSIPKLNVSPIT</sequence>
<accession>A0A5J4VB95</accession>
<name>A0A5J4VB95_9EUKA</name>
<evidence type="ECO:0000256" key="1">
    <source>
        <dbReference type="SAM" id="MobiDB-lite"/>
    </source>
</evidence>
<reference evidence="2 3" key="1">
    <citation type="submission" date="2019-03" db="EMBL/GenBank/DDBJ databases">
        <title>Single cell metagenomics reveals metabolic interactions within the superorganism composed of flagellate Streblomastix strix and complex community of Bacteroidetes bacteria on its surface.</title>
        <authorList>
            <person name="Treitli S.C."/>
            <person name="Kolisko M."/>
            <person name="Husnik F."/>
            <person name="Keeling P."/>
            <person name="Hampl V."/>
        </authorList>
    </citation>
    <scope>NUCLEOTIDE SEQUENCE [LARGE SCALE GENOMIC DNA]</scope>
    <source>
        <strain evidence="2">ST1C</strain>
    </source>
</reference>
<feature type="non-terminal residue" evidence="2">
    <location>
        <position position="1"/>
    </location>
</feature>
<feature type="region of interest" description="Disordered" evidence="1">
    <location>
        <begin position="1"/>
        <end position="26"/>
    </location>
</feature>
<proteinExistence type="predicted"/>
<dbReference type="Proteomes" id="UP000324800">
    <property type="component" value="Unassembled WGS sequence"/>
</dbReference>
<gene>
    <name evidence="2" type="ORF">EZS28_024659</name>
</gene>
<dbReference type="AlphaFoldDB" id="A0A5J4VB95"/>
<feature type="compositionally biased region" description="Polar residues" evidence="1">
    <location>
        <begin position="12"/>
        <end position="26"/>
    </location>
</feature>
<organism evidence="2 3">
    <name type="scientific">Streblomastix strix</name>
    <dbReference type="NCBI Taxonomy" id="222440"/>
    <lineage>
        <taxon>Eukaryota</taxon>
        <taxon>Metamonada</taxon>
        <taxon>Preaxostyla</taxon>
        <taxon>Oxymonadida</taxon>
        <taxon>Streblomastigidae</taxon>
        <taxon>Streblomastix</taxon>
    </lineage>
</organism>